<dbReference type="Proteomes" id="UP001320766">
    <property type="component" value="Unassembled WGS sequence"/>
</dbReference>
<dbReference type="EMBL" id="JAMZEC010000001">
    <property type="protein sequence ID" value="MCP2348132.1"/>
    <property type="molecule type" value="Genomic_DNA"/>
</dbReference>
<accession>A0ABT1K373</accession>
<organism evidence="1 2">
    <name type="scientific">Nonomuraea roseoviolacea subsp. carminata</name>
    <dbReference type="NCBI Taxonomy" id="160689"/>
    <lineage>
        <taxon>Bacteria</taxon>
        <taxon>Bacillati</taxon>
        <taxon>Actinomycetota</taxon>
        <taxon>Actinomycetes</taxon>
        <taxon>Streptosporangiales</taxon>
        <taxon>Streptosporangiaceae</taxon>
        <taxon>Nonomuraea</taxon>
    </lineage>
</organism>
<dbReference type="RefSeq" id="WP_253771610.1">
    <property type="nucleotide sequence ID" value="NZ_BAAAVE010000006.1"/>
</dbReference>
<sequence>MRDRLLLERRSLVEHPVFSGPTGDWKLRRRYLVAFLDRVEGQVVEHVVGLGISVPGNMAGTYERRFRIEEFSPIAPRISTDRLSDLLGRYADVLRVQGPLSTALGRRLVDAIRDEAPHLSDLLDDLESRVSQNVPRGGIAEIIATQRDMTGLLLTAADMDREPLRDWAGFGLRADFLEDEPPERPYEDDVIRHDWQHLPGWMRVQASWTEQRFYRGKRRLSVFYANTRPLEHLTGVDLVYYNEFHGCFVCVQYKKFQHEAQAGWVYRPSHILDSELQRMKAIDEKCKVGADVTDIRLLDTATFFKLHEPMQFEPGNTDLVPGMYLSREHFELLLEKNRGGQGGRRIGYATVPRHLTNTLFAELLGQGWIGTRGASTDLVRDQIRSSLSRDRGLVFGLAEGDQRLGNRNRLR</sequence>
<keyword evidence="2" id="KW-1185">Reference proteome</keyword>
<reference evidence="1 2" key="1">
    <citation type="submission" date="2022-06" db="EMBL/GenBank/DDBJ databases">
        <title>Sequencing the genomes of 1000 actinobacteria strains.</title>
        <authorList>
            <person name="Klenk H.-P."/>
        </authorList>
    </citation>
    <scope>NUCLEOTIDE SEQUENCE [LARGE SCALE GENOMIC DNA]</scope>
    <source>
        <strain evidence="1 2">DSM 44170</strain>
    </source>
</reference>
<evidence type="ECO:0000313" key="1">
    <source>
        <dbReference type="EMBL" id="MCP2348132.1"/>
    </source>
</evidence>
<comment type="caution">
    <text evidence="1">The sequence shown here is derived from an EMBL/GenBank/DDBJ whole genome shotgun (WGS) entry which is preliminary data.</text>
</comment>
<name>A0ABT1K373_9ACTN</name>
<evidence type="ECO:0000313" key="2">
    <source>
        <dbReference type="Proteomes" id="UP001320766"/>
    </source>
</evidence>
<protein>
    <submittedName>
        <fullName evidence="1">Uncharacterized protein</fullName>
    </submittedName>
</protein>
<proteinExistence type="predicted"/>
<gene>
    <name evidence="1" type="ORF">HD595_004254</name>
</gene>